<evidence type="ECO:0000256" key="1">
    <source>
        <dbReference type="SAM" id="SignalP"/>
    </source>
</evidence>
<dbReference type="Proteomes" id="UP001066276">
    <property type="component" value="Chromosome 4_2"/>
</dbReference>
<feature type="chain" id="PRO_5043877155" description="Secreted protein" evidence="1">
    <location>
        <begin position="21"/>
        <end position="98"/>
    </location>
</feature>
<accession>A0AAV7SC32</accession>
<feature type="signal peptide" evidence="1">
    <location>
        <begin position="1"/>
        <end position="20"/>
    </location>
</feature>
<evidence type="ECO:0008006" key="4">
    <source>
        <dbReference type="Google" id="ProtNLM"/>
    </source>
</evidence>
<name>A0AAV7SC32_PLEWA</name>
<reference evidence="2" key="1">
    <citation type="journal article" date="2022" name="bioRxiv">
        <title>Sequencing and chromosome-scale assembly of the giantPleurodeles waltlgenome.</title>
        <authorList>
            <person name="Brown T."/>
            <person name="Elewa A."/>
            <person name="Iarovenko S."/>
            <person name="Subramanian E."/>
            <person name="Araus A.J."/>
            <person name="Petzold A."/>
            <person name="Susuki M."/>
            <person name="Suzuki K.-i.T."/>
            <person name="Hayashi T."/>
            <person name="Toyoda A."/>
            <person name="Oliveira C."/>
            <person name="Osipova E."/>
            <person name="Leigh N.D."/>
            <person name="Simon A."/>
            <person name="Yun M.H."/>
        </authorList>
    </citation>
    <scope>NUCLEOTIDE SEQUENCE</scope>
    <source>
        <strain evidence="2">20211129_DDA</strain>
        <tissue evidence="2">Liver</tissue>
    </source>
</reference>
<proteinExistence type="predicted"/>
<dbReference type="AlphaFoldDB" id="A0AAV7SC32"/>
<evidence type="ECO:0000313" key="2">
    <source>
        <dbReference type="EMBL" id="KAJ1161557.1"/>
    </source>
</evidence>
<comment type="caution">
    <text evidence="2">The sequence shown here is derived from an EMBL/GenBank/DDBJ whole genome shotgun (WGS) entry which is preliminary data.</text>
</comment>
<gene>
    <name evidence="2" type="ORF">NDU88_002041</name>
</gene>
<sequence length="98" mass="10924">MCHLAFLVLFLRSSPLVSKGKKRSGRISHSLFLPITSEVFSVVSRVRLPAFILLLPFNPRDGAERLPLTAVTQKRNPIGSHPEDFRVGCFHCADAPRV</sequence>
<evidence type="ECO:0000313" key="3">
    <source>
        <dbReference type="Proteomes" id="UP001066276"/>
    </source>
</evidence>
<dbReference type="EMBL" id="JANPWB010000008">
    <property type="protein sequence ID" value="KAJ1161557.1"/>
    <property type="molecule type" value="Genomic_DNA"/>
</dbReference>
<keyword evidence="1" id="KW-0732">Signal</keyword>
<organism evidence="2 3">
    <name type="scientific">Pleurodeles waltl</name>
    <name type="common">Iberian ribbed newt</name>
    <dbReference type="NCBI Taxonomy" id="8319"/>
    <lineage>
        <taxon>Eukaryota</taxon>
        <taxon>Metazoa</taxon>
        <taxon>Chordata</taxon>
        <taxon>Craniata</taxon>
        <taxon>Vertebrata</taxon>
        <taxon>Euteleostomi</taxon>
        <taxon>Amphibia</taxon>
        <taxon>Batrachia</taxon>
        <taxon>Caudata</taxon>
        <taxon>Salamandroidea</taxon>
        <taxon>Salamandridae</taxon>
        <taxon>Pleurodelinae</taxon>
        <taxon>Pleurodeles</taxon>
    </lineage>
</organism>
<keyword evidence="3" id="KW-1185">Reference proteome</keyword>
<protein>
    <recommendedName>
        <fullName evidence="4">Secreted protein</fullName>
    </recommendedName>
</protein>